<organism evidence="2 3">
    <name type="scientific">Streptomyces johnsoniae</name>
    <dbReference type="NCBI Taxonomy" id="3075532"/>
    <lineage>
        <taxon>Bacteria</taxon>
        <taxon>Bacillati</taxon>
        <taxon>Actinomycetota</taxon>
        <taxon>Actinomycetes</taxon>
        <taxon>Kitasatosporales</taxon>
        <taxon>Streptomycetaceae</taxon>
        <taxon>Streptomyces</taxon>
    </lineage>
</organism>
<gene>
    <name evidence="2" type="ORF">RM779_02195</name>
</gene>
<feature type="region of interest" description="Disordered" evidence="1">
    <location>
        <begin position="72"/>
        <end position="96"/>
    </location>
</feature>
<name>A0ABU2RXD5_9ACTN</name>
<evidence type="ECO:0000256" key="1">
    <source>
        <dbReference type="SAM" id="MobiDB-lite"/>
    </source>
</evidence>
<feature type="compositionally biased region" description="Pro residues" evidence="1">
    <location>
        <begin position="76"/>
        <end position="85"/>
    </location>
</feature>
<sequence>MSPWHALFERALRAAAERAADPGGLRFTERQLYYELCRGLRPWHRAPRRPPFSTGPPVRTAAFSAALRRAGDLPGLLPPAAPPTRRPAGRHTPEPDLFDYGLPRLLVCESDDIARMLRANGLPMESACPVYGAGELPLDAGVFTMLTQAERATVYVLHDASPAGLAFAARVAGLAGVPDGVGVVPIGLRPRQAGALHLPHRPRGPAAAGAAGADAGAPADPWERRWLGRGRAVEVAAVRPAALLRTVHRLVREVRRRPPPAGLRRAREAGFLSWPAA</sequence>
<evidence type="ECO:0000313" key="2">
    <source>
        <dbReference type="EMBL" id="MDT0441413.1"/>
    </source>
</evidence>
<reference evidence="3" key="1">
    <citation type="submission" date="2023-07" db="EMBL/GenBank/DDBJ databases">
        <title>30 novel species of actinomycetes from the DSMZ collection.</title>
        <authorList>
            <person name="Nouioui I."/>
        </authorList>
    </citation>
    <scope>NUCLEOTIDE SEQUENCE [LARGE SCALE GENOMIC DNA]</scope>
    <source>
        <strain evidence="3">DSM 41886</strain>
    </source>
</reference>
<accession>A0ABU2RXD5</accession>
<dbReference type="RefSeq" id="WP_311615162.1">
    <property type="nucleotide sequence ID" value="NZ_JAVREV010000001.1"/>
</dbReference>
<evidence type="ECO:0000313" key="3">
    <source>
        <dbReference type="Proteomes" id="UP001183615"/>
    </source>
</evidence>
<protein>
    <submittedName>
        <fullName evidence="2">Uncharacterized protein</fullName>
    </submittedName>
</protein>
<dbReference type="EMBL" id="JAVREV010000001">
    <property type="protein sequence ID" value="MDT0441413.1"/>
    <property type="molecule type" value="Genomic_DNA"/>
</dbReference>
<proteinExistence type="predicted"/>
<dbReference type="Proteomes" id="UP001183615">
    <property type="component" value="Unassembled WGS sequence"/>
</dbReference>
<comment type="caution">
    <text evidence="2">The sequence shown here is derived from an EMBL/GenBank/DDBJ whole genome shotgun (WGS) entry which is preliminary data.</text>
</comment>
<keyword evidence="3" id="KW-1185">Reference proteome</keyword>